<organism evidence="1">
    <name type="scientific">Solanum chacoense</name>
    <name type="common">Chaco potato</name>
    <dbReference type="NCBI Taxonomy" id="4108"/>
    <lineage>
        <taxon>Eukaryota</taxon>
        <taxon>Viridiplantae</taxon>
        <taxon>Streptophyta</taxon>
        <taxon>Embryophyta</taxon>
        <taxon>Tracheophyta</taxon>
        <taxon>Spermatophyta</taxon>
        <taxon>Magnoliopsida</taxon>
        <taxon>eudicotyledons</taxon>
        <taxon>Gunneridae</taxon>
        <taxon>Pentapetalae</taxon>
        <taxon>asterids</taxon>
        <taxon>lamiids</taxon>
        <taxon>Solanales</taxon>
        <taxon>Solanaceae</taxon>
        <taxon>Solanoideae</taxon>
        <taxon>Solaneae</taxon>
        <taxon>Solanum</taxon>
    </lineage>
</organism>
<accession>A0A0V0H2V6</accession>
<sequence length="71" mass="8158">MNLYGVLSFGCVKKSDFAEPFCLSFLYTTIFHLASSSYFMNLSMGFYELGVCKTQILMNPFGPFYFIYLCV</sequence>
<reference evidence="1" key="1">
    <citation type="submission" date="2015-12" db="EMBL/GenBank/DDBJ databases">
        <title>Gene expression during late stages of embryo sac development: a critical building block for successful pollen-pistil interactions.</title>
        <authorList>
            <person name="Liu Y."/>
            <person name="Joly V."/>
            <person name="Sabar M."/>
            <person name="Matton D.P."/>
        </authorList>
    </citation>
    <scope>NUCLEOTIDE SEQUENCE</scope>
</reference>
<name>A0A0V0H2V6_SOLCH</name>
<protein>
    <submittedName>
        <fullName evidence="1">Putative ovule protein</fullName>
    </submittedName>
</protein>
<proteinExistence type="predicted"/>
<dbReference type="AlphaFoldDB" id="A0A0V0H2V6"/>
<dbReference type="EMBL" id="GEDG01026179">
    <property type="protein sequence ID" value="JAP14716.1"/>
    <property type="molecule type" value="Transcribed_RNA"/>
</dbReference>
<evidence type="ECO:0000313" key="1">
    <source>
        <dbReference type="EMBL" id="JAP14716.1"/>
    </source>
</evidence>